<dbReference type="InterPro" id="IPR002931">
    <property type="entry name" value="Transglutaminase-like"/>
</dbReference>
<dbReference type="RefSeq" id="WP_179753409.1">
    <property type="nucleotide sequence ID" value="NZ_JACCBU010000001.1"/>
</dbReference>
<dbReference type="InterPro" id="IPR038765">
    <property type="entry name" value="Papain-like_cys_pep_sf"/>
</dbReference>
<protein>
    <recommendedName>
        <fullName evidence="1">Transglutaminase-like domain-containing protein</fullName>
    </recommendedName>
</protein>
<feature type="domain" description="Transglutaminase-like" evidence="1">
    <location>
        <begin position="85"/>
        <end position="146"/>
    </location>
</feature>
<dbReference type="EMBL" id="JACCBU010000001">
    <property type="protein sequence ID" value="NYE72538.1"/>
    <property type="molecule type" value="Genomic_DNA"/>
</dbReference>
<dbReference type="AlphaFoldDB" id="A0A7Y9LD54"/>
<gene>
    <name evidence="2" type="ORF">BKA15_003867</name>
</gene>
<evidence type="ECO:0000313" key="3">
    <source>
        <dbReference type="Proteomes" id="UP000569914"/>
    </source>
</evidence>
<accession>A0A7Y9LD54</accession>
<evidence type="ECO:0000313" key="2">
    <source>
        <dbReference type="EMBL" id="NYE72538.1"/>
    </source>
</evidence>
<comment type="caution">
    <text evidence="2">The sequence shown here is derived from an EMBL/GenBank/DDBJ whole genome shotgun (WGS) entry which is preliminary data.</text>
</comment>
<organism evidence="2 3">
    <name type="scientific">Microlunatus parietis</name>
    <dbReference type="NCBI Taxonomy" id="682979"/>
    <lineage>
        <taxon>Bacteria</taxon>
        <taxon>Bacillati</taxon>
        <taxon>Actinomycetota</taxon>
        <taxon>Actinomycetes</taxon>
        <taxon>Propionibacteriales</taxon>
        <taxon>Propionibacteriaceae</taxon>
        <taxon>Microlunatus</taxon>
    </lineage>
</organism>
<sequence length="293" mass="32349">MAAREHFAAHSPYSDPGRHAALLREPVGIGSIGEAVRNLVLHYRAEADLLPDDRRYEINARWVSVILDLDQERHPEPVLVPRPPGDRVAGCCRDHALLAVAMLREQGIPARTRVGFTSYFDPDFHGDHVVLDWWNGDRWQRADPELVPGTREFDVHDLATGEGAPFETAAEVWAGYRAGRLDPQQYGVAGVAALTGPTFIKFSVIMELHHRYGDELLLWDELGAGVTDEDADRLATLLIKADAGDEAAESELEPWFRTDPRLRPPAVVTQLSPYGEPPVIIDLAAGPPVRAGL</sequence>
<name>A0A7Y9LD54_9ACTN</name>
<dbReference type="SMART" id="SM00460">
    <property type="entry name" value="TGc"/>
    <property type="match status" value="1"/>
</dbReference>
<keyword evidence="3" id="KW-1185">Reference proteome</keyword>
<dbReference type="Proteomes" id="UP000569914">
    <property type="component" value="Unassembled WGS sequence"/>
</dbReference>
<evidence type="ECO:0000259" key="1">
    <source>
        <dbReference type="SMART" id="SM00460"/>
    </source>
</evidence>
<dbReference type="Pfam" id="PF01841">
    <property type="entry name" value="Transglut_core"/>
    <property type="match status" value="1"/>
</dbReference>
<dbReference type="Gene3D" id="3.10.620.30">
    <property type="match status" value="1"/>
</dbReference>
<reference evidence="2 3" key="1">
    <citation type="submission" date="2020-07" db="EMBL/GenBank/DDBJ databases">
        <title>Sequencing the genomes of 1000 actinobacteria strains.</title>
        <authorList>
            <person name="Klenk H.-P."/>
        </authorList>
    </citation>
    <scope>NUCLEOTIDE SEQUENCE [LARGE SCALE GENOMIC DNA]</scope>
    <source>
        <strain evidence="2 3">DSM 22083</strain>
    </source>
</reference>
<proteinExistence type="predicted"/>
<dbReference type="SUPFAM" id="SSF54001">
    <property type="entry name" value="Cysteine proteinases"/>
    <property type="match status" value="1"/>
</dbReference>